<feature type="coiled-coil region" evidence="1">
    <location>
        <begin position="8"/>
        <end position="35"/>
    </location>
</feature>
<dbReference type="AlphaFoldDB" id="A0A6L5YZ55"/>
<dbReference type="Proteomes" id="UP000474957">
    <property type="component" value="Unassembled WGS sequence"/>
</dbReference>
<comment type="caution">
    <text evidence="2">The sequence shown here is derived from an EMBL/GenBank/DDBJ whole genome shotgun (WGS) entry which is preliminary data.</text>
</comment>
<name>A0A6L5YZ55_9RHOB</name>
<evidence type="ECO:0000313" key="2">
    <source>
        <dbReference type="EMBL" id="MSU89329.1"/>
    </source>
</evidence>
<organism evidence="2 3">
    <name type="scientific">Halovulum marinum</name>
    <dbReference type="NCBI Taxonomy" id="2662447"/>
    <lineage>
        <taxon>Bacteria</taxon>
        <taxon>Pseudomonadati</taxon>
        <taxon>Pseudomonadota</taxon>
        <taxon>Alphaproteobacteria</taxon>
        <taxon>Rhodobacterales</taxon>
        <taxon>Paracoccaceae</taxon>
        <taxon>Halovulum</taxon>
    </lineage>
</organism>
<keyword evidence="3" id="KW-1185">Reference proteome</keyword>
<dbReference type="InterPro" id="IPR007420">
    <property type="entry name" value="DUF465"/>
</dbReference>
<keyword evidence="1" id="KW-0175">Coiled coil</keyword>
<gene>
    <name evidence="2" type="ORF">GE300_06810</name>
</gene>
<reference evidence="2 3" key="1">
    <citation type="submission" date="2019-10" db="EMBL/GenBank/DDBJ databases">
        <title>Cognatihalovulum marinum gen. nov. sp. nov., a new member of the family Rhodobacteraceae isolated from deep seawater of the Northwest Indian Ocean.</title>
        <authorList>
            <person name="Ruan C."/>
            <person name="Wang J."/>
            <person name="Zheng X."/>
            <person name="Song L."/>
            <person name="Zhu Y."/>
            <person name="Huang Y."/>
            <person name="Lu Z."/>
            <person name="Du W."/>
            <person name="Huang L."/>
            <person name="Dai X."/>
        </authorList>
    </citation>
    <scope>NUCLEOTIDE SEQUENCE [LARGE SCALE GENOMIC DNA]</scope>
    <source>
        <strain evidence="2 3">2CG4</strain>
    </source>
</reference>
<proteinExistence type="predicted"/>
<dbReference type="InterPro" id="IPR038444">
    <property type="entry name" value="DUF465_sf"/>
</dbReference>
<dbReference type="Gene3D" id="6.10.280.50">
    <property type="match status" value="1"/>
</dbReference>
<sequence length="63" mass="7449">MEKVLEERMSETKDFSRLEAKLRDIEKQISEMEQHPFPDPVVLDQLKHERSVLKDEIGRLGGR</sequence>
<accession>A0A6L5YZ55</accession>
<dbReference type="EMBL" id="WIND01000003">
    <property type="protein sequence ID" value="MSU89329.1"/>
    <property type="molecule type" value="Genomic_DNA"/>
</dbReference>
<evidence type="ECO:0000313" key="3">
    <source>
        <dbReference type="Proteomes" id="UP000474957"/>
    </source>
</evidence>
<protein>
    <submittedName>
        <fullName evidence="2">DUF465 domain-containing protein</fullName>
    </submittedName>
</protein>
<evidence type="ECO:0000256" key="1">
    <source>
        <dbReference type="SAM" id="Coils"/>
    </source>
</evidence>
<dbReference type="Pfam" id="PF04325">
    <property type="entry name" value="DUF465"/>
    <property type="match status" value="1"/>
</dbReference>